<comment type="caution">
    <text evidence="2">The sequence shown here is derived from an EMBL/GenBank/DDBJ whole genome shotgun (WGS) entry which is preliminary data.</text>
</comment>
<dbReference type="RefSeq" id="XP_017991756.1">
    <property type="nucleotide sequence ID" value="XM_018138376.1"/>
</dbReference>
<feature type="region of interest" description="Disordered" evidence="1">
    <location>
        <begin position="1"/>
        <end position="26"/>
    </location>
</feature>
<proteinExistence type="predicted"/>
<dbReference type="EMBL" id="LGAV01000004">
    <property type="protein sequence ID" value="KOS14124.1"/>
    <property type="molecule type" value="Genomic_DNA"/>
</dbReference>
<sequence length="385" mass="42028">MAAASTATYPEWEEIPPATPSPSVRRRPIIPMPDVVRRLFAQFPWYTWPAAHVVASKAEAEPSPTNPVLYITPPLDNVSSSWASADPVSLRWQMEFLLRDVPFECKSVHDAYWSPEHATPFLQMPEAMQKAENGRIVMPPVLGATYLPHFMDNYYPLTRPESKEKPVWPGTTGNEALVWQSLLEGRIMAGVVLASLRAGAYTPPPASVPLLRRWFGAYLPGERTPEQAAYAKLARLSTAGASPSSLAAVYGSDYVADMRNPLTLVPGYSVDWVGFVSGTSTHQTTDMADVDALPPSLRLDQAAILRDAAEALESVAQRLASDVDASTGEGWMLGAAQATSLDALLFAILHTLACLPSTVTGPLTPVLQRHAVLDAYRRRLHTYLP</sequence>
<evidence type="ECO:0000313" key="2">
    <source>
        <dbReference type="EMBL" id="KOS14124.1"/>
    </source>
</evidence>
<dbReference type="GeneID" id="28730252"/>
<organism evidence="2 3">
    <name type="scientific">Malassezia pachydermatis</name>
    <dbReference type="NCBI Taxonomy" id="77020"/>
    <lineage>
        <taxon>Eukaryota</taxon>
        <taxon>Fungi</taxon>
        <taxon>Dikarya</taxon>
        <taxon>Basidiomycota</taxon>
        <taxon>Ustilaginomycotina</taxon>
        <taxon>Malasseziomycetes</taxon>
        <taxon>Malasseziales</taxon>
        <taxon>Malasseziaceae</taxon>
        <taxon>Malassezia</taxon>
    </lineage>
</organism>
<name>A0A0M8MTN5_9BASI</name>
<gene>
    <name evidence="2" type="ORF">Malapachy_3917</name>
</gene>
<keyword evidence="3" id="KW-1185">Reference proteome</keyword>
<dbReference type="OrthoDB" id="198787at2759"/>
<dbReference type="VEuPathDB" id="FungiDB:Malapachy_3917"/>
<dbReference type="AlphaFoldDB" id="A0A0M8MTN5"/>
<accession>A0A0M8MTN5</accession>
<protein>
    <recommendedName>
        <fullName evidence="4">Metaxin glutathione S-transferase domain-containing protein</fullName>
    </recommendedName>
</protein>
<evidence type="ECO:0000256" key="1">
    <source>
        <dbReference type="SAM" id="MobiDB-lite"/>
    </source>
</evidence>
<dbReference type="Proteomes" id="UP000037751">
    <property type="component" value="Unassembled WGS sequence"/>
</dbReference>
<evidence type="ECO:0000313" key="3">
    <source>
        <dbReference type="Proteomes" id="UP000037751"/>
    </source>
</evidence>
<evidence type="ECO:0008006" key="4">
    <source>
        <dbReference type="Google" id="ProtNLM"/>
    </source>
</evidence>
<reference evidence="2 3" key="1">
    <citation type="submission" date="2015-07" db="EMBL/GenBank/DDBJ databases">
        <title>Draft Genome Sequence of Malassezia furfur CBS1878 and Malassezia pachydermatis CBS1879.</title>
        <authorList>
            <person name="Triana S."/>
            <person name="Ohm R."/>
            <person name="Gonzalez A."/>
            <person name="DeCock H."/>
            <person name="Restrepo S."/>
            <person name="Celis A."/>
        </authorList>
    </citation>
    <scope>NUCLEOTIDE SEQUENCE [LARGE SCALE GENOMIC DNA]</scope>
    <source>
        <strain evidence="2 3">CBS 1879</strain>
    </source>
</reference>